<evidence type="ECO:0000256" key="1">
    <source>
        <dbReference type="ARBA" id="ARBA00004651"/>
    </source>
</evidence>
<dbReference type="PANTHER" id="PTHR42810">
    <property type="entry name" value="PURINE PERMEASE C1399.01C-RELATED"/>
    <property type="match status" value="1"/>
</dbReference>
<keyword evidence="3" id="KW-0813">Transport</keyword>
<evidence type="ECO:0000313" key="11">
    <source>
        <dbReference type="Proteomes" id="UP000632138"/>
    </source>
</evidence>
<dbReference type="RefSeq" id="WP_203379963.1">
    <property type="nucleotide sequence ID" value="NZ_JAENHP010000012.1"/>
</dbReference>
<dbReference type="Pfam" id="PF00860">
    <property type="entry name" value="Xan_ur_permease"/>
    <property type="match status" value="1"/>
</dbReference>
<name>A0ABS2AJG7_9ACTN</name>
<comment type="similarity">
    <text evidence="2">Belongs to the nucleobase:cation symporter-2 (NCS2) (TC 2.A.40) family.</text>
</comment>
<feature type="region of interest" description="Disordered" evidence="8">
    <location>
        <begin position="433"/>
        <end position="513"/>
    </location>
</feature>
<comment type="caution">
    <text evidence="10">The sequence shown here is derived from an EMBL/GenBank/DDBJ whole genome shotgun (WGS) entry which is preliminary data.</text>
</comment>
<evidence type="ECO:0000256" key="4">
    <source>
        <dbReference type="ARBA" id="ARBA00022475"/>
    </source>
</evidence>
<sequence>MHPVDERLPLGRLAVLGLQHVLVMYAGCVAVPLIVGGALGLDTRTIAILVNADLFVAGVITIIQSVGVGKILGVRLPIVAGATFTALNPMILIGAKYGMPAVYGAILCSGVFGLLIAKPFAKVIHLFPPLVTGTVITIIGLSLIDAGAGLIAGNDESAPSYGQLSHLALAGSIILLIVLINRFARGFLVSLAVLIGLIFGVVVASFMGLVDFSNVADAGWFGLARPFYFGPPEFQAAAIISMCIVMLVIYVESTADMLAVANLTDKEISENDIARGLAADGLSGILAGTFNSFLDTAFAQNVGLVQVTRVKSRYVVTAAGIILVLLGLIPKLGEVIAAIPGPVIGGAALVMFATVTAVGIRSLRRVTFDGNHNLLIVAISLGAGMVPVVAPAFYARMPDELEIIFGSSITTTVIIVFLLNLLFNVFPFPRPAAEPSPASGSGDTPPPAAEPGVPAASTPPASAPADPAPLASTSTAEPAAAPQSSVPAKPAVTQADPAEPAKATSPEPAPPTS</sequence>
<evidence type="ECO:0000256" key="2">
    <source>
        <dbReference type="ARBA" id="ARBA00008821"/>
    </source>
</evidence>
<feature type="transmembrane region" description="Helical" evidence="9">
    <location>
        <begin position="339"/>
        <end position="360"/>
    </location>
</feature>
<dbReference type="InterPro" id="IPR006043">
    <property type="entry name" value="NCS2"/>
</dbReference>
<keyword evidence="6 9" id="KW-1133">Transmembrane helix</keyword>
<evidence type="ECO:0000256" key="6">
    <source>
        <dbReference type="ARBA" id="ARBA00022989"/>
    </source>
</evidence>
<comment type="subcellular location">
    <subcellularLocation>
        <location evidence="1">Cell membrane</location>
        <topology evidence="1">Multi-pass membrane protein</topology>
    </subcellularLocation>
</comment>
<gene>
    <name evidence="10" type="ORF">JIG36_31225</name>
</gene>
<feature type="transmembrane region" description="Helical" evidence="9">
    <location>
        <begin position="164"/>
        <end position="180"/>
    </location>
</feature>
<evidence type="ECO:0000256" key="7">
    <source>
        <dbReference type="ARBA" id="ARBA00023136"/>
    </source>
</evidence>
<dbReference type="NCBIfam" id="TIGR00801">
    <property type="entry name" value="ncs2"/>
    <property type="match status" value="1"/>
</dbReference>
<feature type="transmembrane region" description="Helical" evidence="9">
    <location>
        <begin position="372"/>
        <end position="397"/>
    </location>
</feature>
<feature type="transmembrane region" description="Helical" evidence="9">
    <location>
        <begin position="403"/>
        <end position="423"/>
    </location>
</feature>
<feature type="transmembrane region" description="Helical" evidence="9">
    <location>
        <begin position="314"/>
        <end position="333"/>
    </location>
</feature>
<keyword evidence="4" id="KW-1003">Cell membrane</keyword>
<feature type="transmembrane region" description="Helical" evidence="9">
    <location>
        <begin position="187"/>
        <end position="210"/>
    </location>
</feature>
<feature type="transmembrane region" description="Helical" evidence="9">
    <location>
        <begin position="76"/>
        <end position="95"/>
    </location>
</feature>
<feature type="compositionally biased region" description="Low complexity" evidence="8">
    <location>
        <begin position="450"/>
        <end position="485"/>
    </location>
</feature>
<evidence type="ECO:0000256" key="3">
    <source>
        <dbReference type="ARBA" id="ARBA00022448"/>
    </source>
</evidence>
<dbReference type="NCBIfam" id="TIGR03173">
    <property type="entry name" value="pbuX"/>
    <property type="match status" value="1"/>
</dbReference>
<feature type="transmembrane region" description="Helical" evidence="9">
    <location>
        <begin position="21"/>
        <end position="40"/>
    </location>
</feature>
<keyword evidence="5 9" id="KW-0812">Transmembrane</keyword>
<evidence type="ECO:0000256" key="9">
    <source>
        <dbReference type="SAM" id="Phobius"/>
    </source>
</evidence>
<evidence type="ECO:0000313" key="10">
    <source>
        <dbReference type="EMBL" id="MBM2619995.1"/>
    </source>
</evidence>
<keyword evidence="7 9" id="KW-0472">Membrane</keyword>
<dbReference type="NCBIfam" id="NF037981">
    <property type="entry name" value="NCS2_1"/>
    <property type="match status" value="1"/>
</dbReference>
<feature type="transmembrane region" description="Helical" evidence="9">
    <location>
        <begin position="234"/>
        <end position="251"/>
    </location>
</feature>
<feature type="transmembrane region" description="Helical" evidence="9">
    <location>
        <begin position="129"/>
        <end position="152"/>
    </location>
</feature>
<feature type="transmembrane region" description="Helical" evidence="9">
    <location>
        <begin position="46"/>
        <end position="69"/>
    </location>
</feature>
<reference evidence="10 11" key="1">
    <citation type="submission" date="2021-01" db="EMBL/GenBank/DDBJ databases">
        <title>Actinoplanes sp. nov. LDG1-06 isolated from lichen.</title>
        <authorList>
            <person name="Saeng-In P."/>
            <person name="Phongsopitanun W."/>
            <person name="Kanchanasin P."/>
            <person name="Yuki M."/>
            <person name="Kudo T."/>
            <person name="Ohkuma M."/>
            <person name="Tanasupawat S."/>
        </authorList>
    </citation>
    <scope>NUCLEOTIDE SEQUENCE [LARGE SCALE GENOMIC DNA]</scope>
    <source>
        <strain evidence="10 11">LDG1-06</strain>
    </source>
</reference>
<dbReference type="Proteomes" id="UP000632138">
    <property type="component" value="Unassembled WGS sequence"/>
</dbReference>
<dbReference type="PROSITE" id="PS01116">
    <property type="entry name" value="XANTH_URACIL_PERMASE"/>
    <property type="match status" value="1"/>
</dbReference>
<dbReference type="InterPro" id="IPR006042">
    <property type="entry name" value="Xan_ur_permease"/>
</dbReference>
<dbReference type="InterPro" id="IPR017588">
    <property type="entry name" value="UacT-like"/>
</dbReference>
<proteinExistence type="inferred from homology"/>
<organism evidence="10 11">
    <name type="scientific">Paractinoplanes ovalisporus</name>
    <dbReference type="NCBI Taxonomy" id="2810368"/>
    <lineage>
        <taxon>Bacteria</taxon>
        <taxon>Bacillati</taxon>
        <taxon>Actinomycetota</taxon>
        <taxon>Actinomycetes</taxon>
        <taxon>Micromonosporales</taxon>
        <taxon>Micromonosporaceae</taxon>
        <taxon>Paractinoplanes</taxon>
    </lineage>
</organism>
<dbReference type="EMBL" id="JAENHP010000012">
    <property type="protein sequence ID" value="MBM2619995.1"/>
    <property type="molecule type" value="Genomic_DNA"/>
</dbReference>
<feature type="transmembrane region" description="Helical" evidence="9">
    <location>
        <begin position="101"/>
        <end position="117"/>
    </location>
</feature>
<protein>
    <submittedName>
        <fullName evidence="10">Purine/pyrimidine permease</fullName>
    </submittedName>
</protein>
<dbReference type="PANTHER" id="PTHR42810:SF4">
    <property type="entry name" value="URIC ACID TRANSPORTER UACT"/>
    <property type="match status" value="1"/>
</dbReference>
<keyword evidence="11" id="KW-1185">Reference proteome</keyword>
<accession>A0ABS2AJG7</accession>
<evidence type="ECO:0000256" key="8">
    <source>
        <dbReference type="SAM" id="MobiDB-lite"/>
    </source>
</evidence>
<evidence type="ECO:0000256" key="5">
    <source>
        <dbReference type="ARBA" id="ARBA00022692"/>
    </source>
</evidence>